<comment type="caution">
    <text evidence="2">The sequence shown here is derived from an EMBL/GenBank/DDBJ whole genome shotgun (WGS) entry which is preliminary data.</text>
</comment>
<dbReference type="AlphaFoldDB" id="A0A369MT72"/>
<proteinExistence type="predicted"/>
<feature type="region of interest" description="Disordered" evidence="1">
    <location>
        <begin position="120"/>
        <end position="173"/>
    </location>
</feature>
<dbReference type="EMBL" id="PPTX01000014">
    <property type="protein sequence ID" value="RDB78777.1"/>
    <property type="molecule type" value="Genomic_DNA"/>
</dbReference>
<name>A0A369MT72_EGGLN</name>
<evidence type="ECO:0000313" key="2">
    <source>
        <dbReference type="EMBL" id="RDB78777.1"/>
    </source>
</evidence>
<dbReference type="RefSeq" id="WP_009304291.1">
    <property type="nucleotide sequence ID" value="NZ_CP089333.1"/>
</dbReference>
<protein>
    <submittedName>
        <fullName evidence="2">Helix-turn-helix domain-containing protein</fullName>
    </submittedName>
</protein>
<accession>A0A369MT72</accession>
<reference evidence="2 3" key="1">
    <citation type="journal article" date="2018" name="Elife">
        <title>Discovery and characterization of a prevalent human gut bacterial enzyme sufficient for the inactivation of a family of plant toxins.</title>
        <authorList>
            <person name="Koppel N."/>
            <person name="Bisanz J.E."/>
            <person name="Pandelia M.E."/>
            <person name="Turnbaugh P.J."/>
            <person name="Balskus E.P."/>
        </authorList>
    </citation>
    <scope>NUCLEOTIDE SEQUENCE [LARGE SCALE GENOMIC DNA]</scope>
    <source>
        <strain evidence="2 3">MR1 #12</strain>
    </source>
</reference>
<evidence type="ECO:0000256" key="1">
    <source>
        <dbReference type="SAM" id="MobiDB-lite"/>
    </source>
</evidence>
<evidence type="ECO:0000313" key="3">
    <source>
        <dbReference type="Proteomes" id="UP000253752"/>
    </source>
</evidence>
<organism evidence="2 3">
    <name type="scientific">Eggerthella lenta</name>
    <name type="common">Eubacterium lentum</name>
    <dbReference type="NCBI Taxonomy" id="84112"/>
    <lineage>
        <taxon>Bacteria</taxon>
        <taxon>Bacillati</taxon>
        <taxon>Actinomycetota</taxon>
        <taxon>Coriobacteriia</taxon>
        <taxon>Eggerthellales</taxon>
        <taxon>Eggerthellaceae</taxon>
        <taxon>Eggerthella</taxon>
    </lineage>
</organism>
<dbReference type="Proteomes" id="UP000253752">
    <property type="component" value="Unassembled WGS sequence"/>
</dbReference>
<sequence length="337" mass="37462">MPERESGAAPRVPPESFYCIFEFMSSRDGLALKGVELAVYALVYSYSQGKGGCYYGSNAMTAHRAGCSERHAIDVVHALERRGLIDCVGERRWRGRTTNMYVAVPGPVAEAIARCGGAATPEAASPRAGGSPEAASPSPLKRSQGCPERASPNRKGLDTHTKGGDAPTGRGEGIEGAFHEVLRCYPYTRDRAEALALYRPLYEEGVRAPDIARSLRDWEGLHPAREGKGRFYPELASFLDPNNPEGYRALAARARAAAARERAKRVKELTRDARPEDVYARYALDGLDARASELYQDHLRSEDRRGELWDRWFAYMFLKRDVDAREHWLEVQDAGKR</sequence>
<gene>
    <name evidence="2" type="ORF">C1872_09860</name>
</gene>